<evidence type="ECO:0000313" key="4">
    <source>
        <dbReference type="Proteomes" id="UP000321429"/>
    </source>
</evidence>
<keyword evidence="3" id="KW-1185">Reference proteome</keyword>
<dbReference type="PATRIC" id="fig|348151.3.peg.1492"/>
<dbReference type="EMBL" id="BJUD01000054">
    <property type="protein sequence ID" value="GEK29423.1"/>
    <property type="molecule type" value="Genomic_DNA"/>
</dbReference>
<dbReference type="AlphaFoldDB" id="A0A0R2L551"/>
<dbReference type="OrthoDB" id="1655118at2"/>
<evidence type="ECO:0000313" key="2">
    <source>
        <dbReference type="EMBL" id="KRN96480.1"/>
    </source>
</evidence>
<protein>
    <submittedName>
        <fullName evidence="2">Uncharacterized protein</fullName>
    </submittedName>
</protein>
<dbReference type="EMBL" id="JQCB01000004">
    <property type="protein sequence ID" value="KRN96480.1"/>
    <property type="molecule type" value="Genomic_DNA"/>
</dbReference>
<dbReference type="Proteomes" id="UP000051139">
    <property type="component" value="Unassembled WGS sequence"/>
</dbReference>
<proteinExistence type="predicted"/>
<reference evidence="1 4" key="2">
    <citation type="submission" date="2019-07" db="EMBL/GenBank/DDBJ databases">
        <title>Whole genome shotgun sequence of Lactobacillus siliginis NBRC 101315.</title>
        <authorList>
            <person name="Hosoyama A."/>
            <person name="Uohara A."/>
            <person name="Ohji S."/>
            <person name="Ichikawa N."/>
        </authorList>
    </citation>
    <scope>NUCLEOTIDE SEQUENCE [LARGE SCALE GENOMIC DNA]</scope>
    <source>
        <strain evidence="1 4">NBRC 101315</strain>
    </source>
</reference>
<evidence type="ECO:0000313" key="1">
    <source>
        <dbReference type="EMBL" id="GEK29423.1"/>
    </source>
</evidence>
<dbReference type="STRING" id="348151.IV55_GL001453"/>
<accession>A0A0R2L551</accession>
<dbReference type="RefSeq" id="WP_057809770.1">
    <property type="nucleotide sequence ID" value="NZ_BJUD01000054.1"/>
</dbReference>
<gene>
    <name evidence="2" type="ORF">IV55_GL001453</name>
    <name evidence="1" type="ORF">LSI01_17340</name>
</gene>
<dbReference type="Proteomes" id="UP000321429">
    <property type="component" value="Unassembled WGS sequence"/>
</dbReference>
<evidence type="ECO:0000313" key="3">
    <source>
        <dbReference type="Proteomes" id="UP000051139"/>
    </source>
</evidence>
<reference evidence="2 3" key="1">
    <citation type="journal article" date="2015" name="Genome Announc.">
        <title>Expanding the biotechnology potential of lactobacilli through comparative genomics of 213 strains and associated genera.</title>
        <authorList>
            <person name="Sun Z."/>
            <person name="Harris H.M."/>
            <person name="McCann A."/>
            <person name="Guo C."/>
            <person name="Argimon S."/>
            <person name="Zhang W."/>
            <person name="Yang X."/>
            <person name="Jeffery I.B."/>
            <person name="Cooney J.C."/>
            <person name="Kagawa T.F."/>
            <person name="Liu W."/>
            <person name="Song Y."/>
            <person name="Salvetti E."/>
            <person name="Wrobel A."/>
            <person name="Rasinkangas P."/>
            <person name="Parkhill J."/>
            <person name="Rea M.C."/>
            <person name="O'Sullivan O."/>
            <person name="Ritari J."/>
            <person name="Douillard F.P."/>
            <person name="Paul Ross R."/>
            <person name="Yang R."/>
            <person name="Briner A.E."/>
            <person name="Felis G.E."/>
            <person name="de Vos W.M."/>
            <person name="Barrangou R."/>
            <person name="Klaenhammer T.R."/>
            <person name="Caufield P.W."/>
            <person name="Cui Y."/>
            <person name="Zhang H."/>
            <person name="O'Toole P.W."/>
        </authorList>
    </citation>
    <scope>NUCLEOTIDE SEQUENCE [LARGE SCALE GENOMIC DNA]</scope>
    <source>
        <strain evidence="2 3">DSM 22696</strain>
    </source>
</reference>
<name>A0A0R2L551_9LACO</name>
<organism evidence="2 3">
    <name type="scientific">Furfurilactobacillus siliginis</name>
    <dbReference type="NCBI Taxonomy" id="348151"/>
    <lineage>
        <taxon>Bacteria</taxon>
        <taxon>Bacillati</taxon>
        <taxon>Bacillota</taxon>
        <taxon>Bacilli</taxon>
        <taxon>Lactobacillales</taxon>
        <taxon>Lactobacillaceae</taxon>
        <taxon>Furfurilactobacillus</taxon>
    </lineage>
</organism>
<sequence length="393" mass="44251">MKRKGLWALLGIVILGGAITAGMFFKENHDHAKRFTYTNLHVKKWQADTKPLITQAEFDQNIRKVNQDNSGKTKLKNWDSVVIPGLRGAWSINHQTKKPTLGKDWVPQGLTQNQDYYFISAYDGDHRLNSLIFVVNKHTGKYVKTLLLNNKSHVGGLAYDQHHQRLWISEDSSKYAGLAAVSQKEIDDYHAEQVKGPISTKKFNLPWAARTSGLDFYNNQLVIVKYGQDKQSRAIIAMPVQEDGYPVKVTDEILGKAYSSNVDHFIDGLVKQHVINSFAPGYDRMQGLTTTEHGLTMFSQSNGDKNAKILVKEPNKRSGRDFNFFAPAGGVTGFHVPPSVEQISINNPDDNQLAMLFESGAAKYRKERESKFGPYPMISDRLLILPIVESETK</sequence>
<comment type="caution">
    <text evidence="2">The sequence shown here is derived from an EMBL/GenBank/DDBJ whole genome shotgun (WGS) entry which is preliminary data.</text>
</comment>